<dbReference type="GO" id="GO:0071037">
    <property type="term" value="P:nuclear polyadenylation-dependent snRNA catabolic process"/>
    <property type="evidence" value="ECO:0007669"/>
    <property type="project" value="TreeGrafter"/>
</dbReference>
<dbReference type="GO" id="GO:0071040">
    <property type="term" value="P:nuclear polyadenylation-dependent antisense transcript catabolic process"/>
    <property type="evidence" value="ECO:0007669"/>
    <property type="project" value="TreeGrafter"/>
</dbReference>
<organism evidence="11 12">
    <name type="scientific">Saitozyma podzolica</name>
    <dbReference type="NCBI Taxonomy" id="1890683"/>
    <lineage>
        <taxon>Eukaryota</taxon>
        <taxon>Fungi</taxon>
        <taxon>Dikarya</taxon>
        <taxon>Basidiomycota</taxon>
        <taxon>Agaricomycotina</taxon>
        <taxon>Tremellomycetes</taxon>
        <taxon>Tremellales</taxon>
        <taxon>Trimorphomycetaceae</taxon>
        <taxon>Saitozyma</taxon>
    </lineage>
</organism>
<feature type="compositionally biased region" description="Basic and acidic residues" evidence="9">
    <location>
        <begin position="483"/>
        <end position="495"/>
    </location>
</feature>
<dbReference type="Proteomes" id="UP000279259">
    <property type="component" value="Unassembled WGS sequence"/>
</dbReference>
<feature type="compositionally biased region" description="Basic and acidic residues" evidence="9">
    <location>
        <begin position="770"/>
        <end position="779"/>
    </location>
</feature>
<reference evidence="11 12" key="1">
    <citation type="submission" date="2018-11" db="EMBL/GenBank/DDBJ databases">
        <title>Genome sequence of Saitozyma podzolica DSM 27192.</title>
        <authorList>
            <person name="Aliyu H."/>
            <person name="Gorte O."/>
            <person name="Ochsenreither K."/>
        </authorList>
    </citation>
    <scope>NUCLEOTIDE SEQUENCE [LARGE SCALE GENOMIC DNA]</scope>
    <source>
        <strain evidence="11 12">DSM 27192</strain>
    </source>
</reference>
<dbReference type="Gene3D" id="1.10.150.80">
    <property type="entry name" value="HRDC domain"/>
    <property type="match status" value="1"/>
</dbReference>
<feature type="region of interest" description="Disordered" evidence="9">
    <location>
        <begin position="941"/>
        <end position="1000"/>
    </location>
</feature>
<evidence type="ECO:0000313" key="12">
    <source>
        <dbReference type="Proteomes" id="UP000279259"/>
    </source>
</evidence>
<feature type="compositionally biased region" description="Low complexity" evidence="9">
    <location>
        <begin position="803"/>
        <end position="817"/>
    </location>
</feature>
<evidence type="ECO:0000256" key="4">
    <source>
        <dbReference type="ARBA" id="ARBA00022801"/>
    </source>
</evidence>
<feature type="compositionally biased region" description="Basic residues" evidence="9">
    <location>
        <begin position="839"/>
        <end position="848"/>
    </location>
</feature>
<dbReference type="GO" id="GO:0000176">
    <property type="term" value="C:nuclear exosome (RNase complex)"/>
    <property type="evidence" value="ECO:0007669"/>
    <property type="project" value="InterPro"/>
</dbReference>
<protein>
    <submittedName>
        <fullName evidence="11">Exosome nuclease subunit</fullName>
    </submittedName>
</protein>
<dbReference type="SUPFAM" id="SSF47819">
    <property type="entry name" value="HRDC-like"/>
    <property type="match status" value="1"/>
</dbReference>
<dbReference type="GO" id="GO:0071036">
    <property type="term" value="P:nuclear polyadenylation-dependent snoRNA catabolic process"/>
    <property type="evidence" value="ECO:0007669"/>
    <property type="project" value="TreeGrafter"/>
</dbReference>
<keyword evidence="3" id="KW-0540">Nuclease</keyword>
<dbReference type="SMART" id="SM00341">
    <property type="entry name" value="HRDC"/>
    <property type="match status" value="1"/>
</dbReference>
<keyword evidence="2" id="KW-0698">rRNA processing</keyword>
<dbReference type="Pfam" id="PF01612">
    <property type="entry name" value="DNA_pol_A_exo1"/>
    <property type="match status" value="1"/>
</dbReference>
<evidence type="ECO:0000256" key="1">
    <source>
        <dbReference type="ARBA" id="ARBA00004123"/>
    </source>
</evidence>
<dbReference type="Pfam" id="PF00570">
    <property type="entry name" value="HRDC"/>
    <property type="match status" value="1"/>
</dbReference>
<evidence type="ECO:0000256" key="3">
    <source>
        <dbReference type="ARBA" id="ARBA00022722"/>
    </source>
</evidence>
<feature type="compositionally biased region" description="Basic and acidic residues" evidence="9">
    <location>
        <begin position="827"/>
        <end position="838"/>
    </location>
</feature>
<dbReference type="InterPro" id="IPR049559">
    <property type="entry name" value="Rrp6p-like_exo"/>
</dbReference>
<comment type="caution">
    <text evidence="11">The sequence shown here is derived from an EMBL/GenBank/DDBJ whole genome shotgun (WGS) entry which is preliminary data.</text>
</comment>
<evidence type="ECO:0000256" key="6">
    <source>
        <dbReference type="ARBA" id="ARBA00022839"/>
    </source>
</evidence>
<feature type="region of interest" description="Disordered" evidence="9">
    <location>
        <begin position="90"/>
        <end position="113"/>
    </location>
</feature>
<keyword evidence="6" id="KW-0269">Exonuclease</keyword>
<dbReference type="SUPFAM" id="SSF53098">
    <property type="entry name" value="Ribonuclease H-like"/>
    <property type="match status" value="1"/>
</dbReference>
<comment type="similarity">
    <text evidence="8">Belongs to the exosome component 10/RRP6 family.</text>
</comment>
<dbReference type="GO" id="GO:0000175">
    <property type="term" value="F:3'-5'-RNA exonuclease activity"/>
    <property type="evidence" value="ECO:0007669"/>
    <property type="project" value="InterPro"/>
</dbReference>
<dbReference type="InterPro" id="IPR002562">
    <property type="entry name" value="3'-5'_exonuclease_dom"/>
</dbReference>
<dbReference type="Gene3D" id="3.30.420.10">
    <property type="entry name" value="Ribonuclease H-like superfamily/Ribonuclease H"/>
    <property type="match status" value="1"/>
</dbReference>
<feature type="compositionally biased region" description="Basic residues" evidence="9">
    <location>
        <begin position="956"/>
        <end position="965"/>
    </location>
</feature>
<dbReference type="PANTHER" id="PTHR12124:SF47">
    <property type="entry name" value="EXOSOME COMPONENT 10"/>
    <property type="match status" value="1"/>
</dbReference>
<evidence type="ECO:0000256" key="9">
    <source>
        <dbReference type="SAM" id="MobiDB-lite"/>
    </source>
</evidence>
<accession>A0A427YNG8</accession>
<dbReference type="GO" id="GO:0005730">
    <property type="term" value="C:nucleolus"/>
    <property type="evidence" value="ECO:0007669"/>
    <property type="project" value="TreeGrafter"/>
</dbReference>
<feature type="region of interest" description="Disordered" evidence="9">
    <location>
        <begin position="618"/>
        <end position="669"/>
    </location>
</feature>
<evidence type="ECO:0000256" key="2">
    <source>
        <dbReference type="ARBA" id="ARBA00022552"/>
    </source>
</evidence>
<dbReference type="GO" id="GO:0071039">
    <property type="term" value="P:nuclear polyadenylation-dependent CUT catabolic process"/>
    <property type="evidence" value="ECO:0007669"/>
    <property type="project" value="TreeGrafter"/>
</dbReference>
<feature type="region of interest" description="Disordered" evidence="9">
    <location>
        <begin position="754"/>
        <end position="928"/>
    </location>
</feature>
<dbReference type="SMART" id="SM00474">
    <property type="entry name" value="35EXOc"/>
    <property type="match status" value="1"/>
</dbReference>
<feature type="region of interest" description="Disordered" evidence="9">
    <location>
        <begin position="1"/>
        <end position="25"/>
    </location>
</feature>
<dbReference type="STRING" id="1890683.A0A427YNG8"/>
<comment type="subcellular location">
    <subcellularLocation>
        <location evidence="1">Nucleus</location>
    </subcellularLocation>
</comment>
<dbReference type="GO" id="GO:0000166">
    <property type="term" value="F:nucleotide binding"/>
    <property type="evidence" value="ECO:0007669"/>
    <property type="project" value="InterPro"/>
</dbReference>
<keyword evidence="7" id="KW-0539">Nucleus</keyword>
<keyword evidence="12" id="KW-1185">Reference proteome</keyword>
<dbReference type="FunFam" id="3.30.420.10:FF:000059">
    <property type="entry name" value="Exosome complex exonuclease Rrp6"/>
    <property type="match status" value="1"/>
</dbReference>
<dbReference type="InterPro" id="IPR010997">
    <property type="entry name" value="HRDC-like_sf"/>
</dbReference>
<dbReference type="PANTHER" id="PTHR12124">
    <property type="entry name" value="POLYMYOSITIS/SCLERODERMA AUTOANTIGEN-RELATED"/>
    <property type="match status" value="1"/>
</dbReference>
<dbReference type="InterPro" id="IPR036397">
    <property type="entry name" value="RNaseH_sf"/>
</dbReference>
<dbReference type="GO" id="GO:0000467">
    <property type="term" value="P:exonucleolytic trimming to generate mature 3'-end of 5.8S rRNA from tricistronic rRNA transcript (SSU-rRNA, 5.8S rRNA, LSU-rRNA)"/>
    <property type="evidence" value="ECO:0007669"/>
    <property type="project" value="InterPro"/>
</dbReference>
<dbReference type="EMBL" id="RSCD01000005">
    <property type="protein sequence ID" value="RSH92616.1"/>
    <property type="molecule type" value="Genomic_DNA"/>
</dbReference>
<dbReference type="CDD" id="cd06147">
    <property type="entry name" value="Rrp6p_like_exo"/>
    <property type="match status" value="1"/>
</dbReference>
<dbReference type="GO" id="GO:0071038">
    <property type="term" value="P:TRAMP-dependent tRNA surveillance pathway"/>
    <property type="evidence" value="ECO:0007669"/>
    <property type="project" value="TreeGrafter"/>
</dbReference>
<dbReference type="GO" id="GO:0071035">
    <property type="term" value="P:nuclear polyadenylation-dependent rRNA catabolic process"/>
    <property type="evidence" value="ECO:0007669"/>
    <property type="project" value="TreeGrafter"/>
</dbReference>
<evidence type="ECO:0000256" key="7">
    <source>
        <dbReference type="ARBA" id="ARBA00023242"/>
    </source>
</evidence>
<proteinExistence type="inferred from homology"/>
<evidence type="ECO:0000259" key="10">
    <source>
        <dbReference type="PROSITE" id="PS50967"/>
    </source>
</evidence>
<feature type="compositionally biased region" description="Polar residues" evidence="9">
    <location>
        <begin position="629"/>
        <end position="640"/>
    </location>
</feature>
<keyword evidence="4" id="KW-0378">Hydrolase</keyword>
<feature type="compositionally biased region" description="Low complexity" evidence="9">
    <location>
        <begin position="90"/>
        <end position="102"/>
    </location>
</feature>
<dbReference type="GO" id="GO:0071051">
    <property type="term" value="P:poly(A)-dependent snoRNA 3'-end processing"/>
    <property type="evidence" value="ECO:0007669"/>
    <property type="project" value="TreeGrafter"/>
</dbReference>
<dbReference type="InterPro" id="IPR012588">
    <property type="entry name" value="Exosome-assoc_fac_Rrp6_N"/>
</dbReference>
<feature type="region of interest" description="Disordered" evidence="9">
    <location>
        <begin position="461"/>
        <end position="495"/>
    </location>
</feature>
<evidence type="ECO:0000313" key="11">
    <source>
        <dbReference type="EMBL" id="RSH92616.1"/>
    </source>
</evidence>
<evidence type="ECO:0000256" key="5">
    <source>
        <dbReference type="ARBA" id="ARBA00022835"/>
    </source>
</evidence>
<dbReference type="InterPro" id="IPR012337">
    <property type="entry name" value="RNaseH-like_sf"/>
</dbReference>
<dbReference type="PROSITE" id="PS50967">
    <property type="entry name" value="HRDC"/>
    <property type="match status" value="1"/>
</dbReference>
<dbReference type="InterPro" id="IPR044876">
    <property type="entry name" value="HRDC_dom_sf"/>
</dbReference>
<dbReference type="AlphaFoldDB" id="A0A427YNG8"/>
<dbReference type="Pfam" id="PF08066">
    <property type="entry name" value="PMC2NT"/>
    <property type="match status" value="1"/>
</dbReference>
<keyword evidence="5" id="KW-0271">Exosome</keyword>
<dbReference type="GO" id="GO:0003727">
    <property type="term" value="F:single-stranded RNA binding"/>
    <property type="evidence" value="ECO:0007669"/>
    <property type="project" value="TreeGrafter"/>
</dbReference>
<sequence length="1000" mass="107341">MSTSSNPAPGTGPVSGSAPAPENFPAFLEKTTAALDALTTTAAGLPGKSDLAFHRTLDRKFGKELDATAQQVLGLTERLLALVEVGGESSKAGASASGTAGKAKTKTKARRKLQDEEDVVDGYRRGVDEVVDGLLEDADSNLDELNGQKKKAAITVGAAALAAAGKKLPGPFDKTKGRLPSHLHHAHDMTKPQLQFHDSINNAYDSPAWTPTLAHKHHAMVPLEFEAPLDDISDGESSDPSTIAAIRAAEVQRRRHPYWFETQHIPYPTSMFAASPPIEPASFEATPFQFVDRPEQLEQLVEKLKVAKEIAVDLEHHSARSYAGFTCLMQISTREGDWVVDTLKLRKELRADKLGGVFADPAIIKVFHGADSDIVWLQKDFDIYVVNLFDTFHATKVLDFQGHSLASLLSLYCNFTADKRYQMADWRIRPLDPDMLHYARADTHYLLYIYDNLRNALLDKSSRPPSPSAEIEEGQTAESSAEEQPKRRNPQEAMREVLDRSAETALKLYERETYDPLGSGSTGWKALARKWLPKGAVEEMPGMILRRLHAWRDKVAREEDEGPFYVITNMAVKDLSLLRAARPNLVQRILAVRPMLAAQRAGEVVQVIQDAIDEYEAQGSLTHPPPGESTEQSTLVSNGNAAGGPSTPSAKLVESTSERPPAGDVSQFSDDLWGRFAHTATRVSSKLFGQTISSKASPSTSPSVATKALSSLFAKAALSRSAIAGGSAATSENPAKNGKEVSPGFESVLQGIKDDLAPTRNGVTQGAESTTEKGDDAANRKNTLPKSETVPYIPANARSTVQSGASASASDAPGSTSHSDSAPAQQEVKRPKKDDVVQVKRKQGKKRDRAITNGDVVGDVEGKKPRIEGVVPAEASPSVAVPSELSPTGLASTSADSPLAASPLASGSGGSGKISKKGKQKKVRAEDIPVFDYSQEGNLLDNSAAARKVEPDVKGKGKKKDKKPKAPGVSVMAIETPKFGKRAAKDMSQPKAGNKSGTFT</sequence>
<dbReference type="InterPro" id="IPR045092">
    <property type="entry name" value="Rrp6-like"/>
</dbReference>
<dbReference type="OrthoDB" id="2250022at2759"/>
<name>A0A427YNG8_9TREE</name>
<dbReference type="InterPro" id="IPR002121">
    <property type="entry name" value="HRDC_dom"/>
</dbReference>
<dbReference type="GO" id="GO:0071044">
    <property type="term" value="P:histone mRNA catabolic process"/>
    <property type="evidence" value="ECO:0007669"/>
    <property type="project" value="TreeGrafter"/>
</dbReference>
<gene>
    <name evidence="11" type="primary">RRP6</name>
    <name evidence="11" type="ORF">EHS25_008061</name>
</gene>
<feature type="domain" description="HRDC" evidence="10">
    <location>
        <begin position="538"/>
        <end position="618"/>
    </location>
</feature>
<evidence type="ECO:0000256" key="8">
    <source>
        <dbReference type="ARBA" id="ARBA00043957"/>
    </source>
</evidence>
<feature type="compositionally biased region" description="Low complexity" evidence="9">
    <location>
        <begin position="870"/>
        <end position="906"/>
    </location>
</feature>